<dbReference type="EMBL" id="FUKI01000055">
    <property type="protein sequence ID" value="SJM90480.1"/>
    <property type="molecule type" value="Genomic_DNA"/>
</dbReference>
<dbReference type="Proteomes" id="UP000195667">
    <property type="component" value="Unassembled WGS sequence"/>
</dbReference>
<sequence length="48" mass="5565">MPPPLAKSHQGNTTKPFEIPKNIKFQFFGEQIWQQKTIFLTTPPPQAR</sequence>
<evidence type="ECO:0000313" key="2">
    <source>
        <dbReference type="Proteomes" id="UP000195667"/>
    </source>
</evidence>
<reference evidence="2" key="1">
    <citation type="submission" date="2017-02" db="EMBL/GenBank/DDBJ databases">
        <authorList>
            <person name="Daims H."/>
        </authorList>
    </citation>
    <scope>NUCLEOTIDE SEQUENCE [LARGE SCALE GENOMIC DNA]</scope>
</reference>
<dbReference type="AlphaFoldDB" id="A0A1R4H344"/>
<gene>
    <name evidence="1" type="ORF">CRENPOLYSF1_1480004</name>
</gene>
<proteinExistence type="predicted"/>
<evidence type="ECO:0000313" key="1">
    <source>
        <dbReference type="EMBL" id="SJM90480.1"/>
    </source>
</evidence>
<accession>A0A1R4H344</accession>
<name>A0A1R4H344_9GAMM</name>
<protein>
    <submittedName>
        <fullName evidence="1">Uncharacterized protein</fullName>
    </submittedName>
</protein>
<organism evidence="1 2">
    <name type="scientific">Crenothrix polyspora</name>
    <dbReference type="NCBI Taxonomy" id="360316"/>
    <lineage>
        <taxon>Bacteria</taxon>
        <taxon>Pseudomonadati</taxon>
        <taxon>Pseudomonadota</taxon>
        <taxon>Gammaproteobacteria</taxon>
        <taxon>Methylococcales</taxon>
        <taxon>Crenotrichaceae</taxon>
        <taxon>Crenothrix</taxon>
    </lineage>
</organism>
<keyword evidence="2" id="KW-1185">Reference proteome</keyword>